<organism evidence="1 2">
    <name type="scientific">Parvularcula marina</name>
    <dbReference type="NCBI Taxonomy" id="2292771"/>
    <lineage>
        <taxon>Bacteria</taxon>
        <taxon>Pseudomonadati</taxon>
        <taxon>Pseudomonadota</taxon>
        <taxon>Alphaproteobacteria</taxon>
        <taxon>Parvularculales</taxon>
        <taxon>Parvularculaceae</taxon>
        <taxon>Parvularcula</taxon>
    </lineage>
</organism>
<dbReference type="EMBL" id="QUQO01000001">
    <property type="protein sequence ID" value="RFB04892.1"/>
    <property type="molecule type" value="Genomic_DNA"/>
</dbReference>
<comment type="caution">
    <text evidence="1">The sequence shown here is derived from an EMBL/GenBank/DDBJ whole genome shotgun (WGS) entry which is preliminary data.</text>
</comment>
<gene>
    <name evidence="1" type="ORF">DX908_06100</name>
</gene>
<evidence type="ECO:0000313" key="1">
    <source>
        <dbReference type="EMBL" id="RFB04892.1"/>
    </source>
</evidence>
<reference evidence="1 2" key="1">
    <citation type="submission" date="2018-08" db="EMBL/GenBank/DDBJ databases">
        <title>Parvularcula sp. SM1705, isolated from surface water of the South Sea China.</title>
        <authorList>
            <person name="Sun L."/>
        </authorList>
    </citation>
    <scope>NUCLEOTIDE SEQUENCE [LARGE SCALE GENOMIC DNA]</scope>
    <source>
        <strain evidence="1 2">SM1705</strain>
    </source>
</reference>
<accession>A0A371RHH9</accession>
<dbReference type="InParanoid" id="A0A371RHH9"/>
<protein>
    <submittedName>
        <fullName evidence="1">Uncharacterized protein</fullName>
    </submittedName>
</protein>
<dbReference type="Proteomes" id="UP000264589">
    <property type="component" value="Unassembled WGS sequence"/>
</dbReference>
<sequence length="207" mass="21641">MALYGGVLRSRKGGAVPLAVCGVLTQNCPPMGYDEGSFLMKKLMIAAGSIFAVAGAAQAQDTAAGFAAYCEKDVKSQGYNDRQAFGGCACGTGVMGGALTQAEWVLLGRMLPGIEDQAQLERIMEGLVAEGYTVEQIVGMLQAMDVSSQKIPYVCAYYENGGAMGTSVSLEAGDRWDDLMTNSPADGVALAIEKVRVMMTPALKSGQ</sequence>
<proteinExistence type="predicted"/>
<evidence type="ECO:0000313" key="2">
    <source>
        <dbReference type="Proteomes" id="UP000264589"/>
    </source>
</evidence>
<keyword evidence="2" id="KW-1185">Reference proteome</keyword>
<name>A0A371RHH9_9PROT</name>
<dbReference type="AlphaFoldDB" id="A0A371RHH9"/>